<comment type="caution">
    <text evidence="3">The sequence shown here is derived from an EMBL/GenBank/DDBJ whole genome shotgun (WGS) entry which is preliminary data.</text>
</comment>
<keyword evidence="2" id="KW-0472">Membrane</keyword>
<reference evidence="3" key="1">
    <citation type="submission" date="2023-07" db="EMBL/GenBank/DDBJ databases">
        <authorList>
            <person name="Kim M."/>
        </authorList>
    </citation>
    <scope>NUCLEOTIDE SEQUENCE</scope>
    <source>
        <strain evidence="3">BIUV-7</strain>
    </source>
</reference>
<keyword evidence="2" id="KW-0812">Transmembrane</keyword>
<evidence type="ECO:0000313" key="4">
    <source>
        <dbReference type="Proteomes" id="UP001169764"/>
    </source>
</evidence>
<feature type="transmembrane region" description="Helical" evidence="2">
    <location>
        <begin position="269"/>
        <end position="289"/>
    </location>
</feature>
<feature type="transmembrane region" description="Helical" evidence="2">
    <location>
        <begin position="55"/>
        <end position="80"/>
    </location>
</feature>
<evidence type="ECO:0000256" key="2">
    <source>
        <dbReference type="SAM" id="Phobius"/>
    </source>
</evidence>
<feature type="transmembrane region" description="Helical" evidence="2">
    <location>
        <begin position="222"/>
        <end position="249"/>
    </location>
</feature>
<feature type="transmembrane region" description="Helical" evidence="2">
    <location>
        <begin position="387"/>
        <end position="406"/>
    </location>
</feature>
<organism evidence="3 4">
    <name type="scientific">Sphingomonas natans</name>
    <dbReference type="NCBI Taxonomy" id="3063330"/>
    <lineage>
        <taxon>Bacteria</taxon>
        <taxon>Pseudomonadati</taxon>
        <taxon>Pseudomonadota</taxon>
        <taxon>Alphaproteobacteria</taxon>
        <taxon>Sphingomonadales</taxon>
        <taxon>Sphingomonadaceae</taxon>
        <taxon>Sphingomonas</taxon>
    </lineage>
</organism>
<name>A0ABT8YCS5_9SPHN</name>
<feature type="transmembrane region" description="Helical" evidence="2">
    <location>
        <begin position="26"/>
        <end position="43"/>
    </location>
</feature>
<proteinExistence type="predicted"/>
<protein>
    <submittedName>
        <fullName evidence="3">Uncharacterized protein</fullName>
    </submittedName>
</protein>
<keyword evidence="4" id="KW-1185">Reference proteome</keyword>
<evidence type="ECO:0000313" key="3">
    <source>
        <dbReference type="EMBL" id="MDO6416165.1"/>
    </source>
</evidence>
<dbReference type="EMBL" id="JAUOTP010000009">
    <property type="protein sequence ID" value="MDO6416165.1"/>
    <property type="molecule type" value="Genomic_DNA"/>
</dbReference>
<sequence length="459" mass="47907">MYAFTLISSLMGGSAAFQLPALGGSSIPPVQFALGFLVLRLLLPGSGAGELVKEGICANGLLVGFAVYGVTMAFVGPRIFADQIMVVPMRPTAGYMFAVFKLGPTSQNVTASVYMLGTMMLAVASYAACRHEEGASALVKAGVAICCLHMFFGISGVVFAGTAWSEVLGFFRNGNYAQLDQRLGTVVRMNGIHPEPSSFAGFGFVWFLFMAECWYRGVQPRVTGWVALTMGLTLAASTSSTAYLGLAAYLTVFLLRAVFVPDGVSSAKLIRLAIVALALAIVVSLTFLLKPDLVATASRVFTSMTVGKQGSDSALQRAFWAHQGVNAFWASSGLGIGPGSFRSSSLPAAVIGATGLSGAALLSLYVIQVLKPWRASTYNRVQNMADATGVAAAWTAACMLIPASVVSPTADPGGDFAIFAGAALALRRSARHSSSLTPAFRPASPAAHLTSPWPKPRAS</sequence>
<feature type="transmembrane region" description="Helical" evidence="2">
    <location>
        <begin position="141"/>
        <end position="164"/>
    </location>
</feature>
<feature type="region of interest" description="Disordered" evidence="1">
    <location>
        <begin position="436"/>
        <end position="459"/>
    </location>
</feature>
<keyword evidence="2" id="KW-1133">Transmembrane helix</keyword>
<evidence type="ECO:0000256" key="1">
    <source>
        <dbReference type="SAM" id="MobiDB-lite"/>
    </source>
</evidence>
<accession>A0ABT8YCS5</accession>
<dbReference type="RefSeq" id="WP_303545276.1">
    <property type="nucleotide sequence ID" value="NZ_JAUOTP010000009.1"/>
</dbReference>
<dbReference type="Proteomes" id="UP001169764">
    <property type="component" value="Unassembled WGS sequence"/>
</dbReference>
<feature type="transmembrane region" description="Helical" evidence="2">
    <location>
        <begin position="346"/>
        <end position="367"/>
    </location>
</feature>
<gene>
    <name evidence="3" type="ORF">Q4F19_17395</name>
</gene>
<feature type="transmembrane region" description="Helical" evidence="2">
    <location>
        <begin position="111"/>
        <end position="129"/>
    </location>
</feature>